<dbReference type="EMBL" id="CM002876">
    <property type="protein sequence ID" value="KFK28286.1"/>
    <property type="molecule type" value="Genomic_DNA"/>
</dbReference>
<proteinExistence type="predicted"/>
<gene>
    <name evidence="2" type="ordered locus">AALP_Aa8g496700</name>
</gene>
<sequence>MNVVVETCIVEIVNDLDQGFWYYYFFSLSAAVNIFVTETSFLSPVRWGGHWFIVVSAPPQTSPCHGADLISTSSDSSSLLRVVVVEPSAFSGEIQSSLRTTSPPLRSQSKVELGPTRRCSNLVADGLFFRSTSLACHSFRRKLALPRPEPSVSLRSHVTSTLRARPWFVLRRERQIYFAPSFLTGGKGGPVFVDFTSYRRRRRLRSCWLRFLPEEREALFSGPVLSPFLLLKPPRSLSRRRRGERRKRLCRLRSYQTSSYRSSSLFLAMNCLASPRV</sequence>
<name>A0A087GEI4_ARAAL</name>
<protein>
    <submittedName>
        <fullName evidence="2">Uncharacterized protein</fullName>
    </submittedName>
</protein>
<keyword evidence="1" id="KW-1133">Transmembrane helix</keyword>
<dbReference type="Gramene" id="KFK28286">
    <property type="protein sequence ID" value="KFK28286"/>
    <property type="gene ID" value="AALP_AA8G496700"/>
</dbReference>
<accession>A0A087GEI4</accession>
<keyword evidence="1" id="KW-0812">Transmembrane</keyword>
<keyword evidence="1" id="KW-0472">Membrane</keyword>
<evidence type="ECO:0000256" key="1">
    <source>
        <dbReference type="SAM" id="Phobius"/>
    </source>
</evidence>
<reference evidence="3" key="1">
    <citation type="journal article" date="2015" name="Nat. Plants">
        <title>Genome expansion of Arabis alpina linked with retrotransposition and reduced symmetric DNA methylation.</title>
        <authorList>
            <person name="Willing E.M."/>
            <person name="Rawat V."/>
            <person name="Mandakova T."/>
            <person name="Maumus F."/>
            <person name="James G.V."/>
            <person name="Nordstroem K.J."/>
            <person name="Becker C."/>
            <person name="Warthmann N."/>
            <person name="Chica C."/>
            <person name="Szarzynska B."/>
            <person name="Zytnicki M."/>
            <person name="Albani M.C."/>
            <person name="Kiefer C."/>
            <person name="Bergonzi S."/>
            <person name="Castaings L."/>
            <person name="Mateos J.L."/>
            <person name="Berns M.C."/>
            <person name="Bujdoso N."/>
            <person name="Piofczyk T."/>
            <person name="de Lorenzo L."/>
            <person name="Barrero-Sicilia C."/>
            <person name="Mateos I."/>
            <person name="Piednoel M."/>
            <person name="Hagmann J."/>
            <person name="Chen-Min-Tao R."/>
            <person name="Iglesias-Fernandez R."/>
            <person name="Schuster S.C."/>
            <person name="Alonso-Blanco C."/>
            <person name="Roudier F."/>
            <person name="Carbonero P."/>
            <person name="Paz-Ares J."/>
            <person name="Davis S.J."/>
            <person name="Pecinka A."/>
            <person name="Quesneville H."/>
            <person name="Colot V."/>
            <person name="Lysak M.A."/>
            <person name="Weigel D."/>
            <person name="Coupland G."/>
            <person name="Schneeberger K."/>
        </authorList>
    </citation>
    <scope>NUCLEOTIDE SEQUENCE [LARGE SCALE GENOMIC DNA]</scope>
    <source>
        <strain evidence="3">cv. Pajares</strain>
    </source>
</reference>
<dbReference type="AlphaFoldDB" id="A0A087GEI4"/>
<keyword evidence="3" id="KW-1185">Reference proteome</keyword>
<evidence type="ECO:0000313" key="3">
    <source>
        <dbReference type="Proteomes" id="UP000029120"/>
    </source>
</evidence>
<feature type="transmembrane region" description="Helical" evidence="1">
    <location>
        <begin position="20"/>
        <end position="36"/>
    </location>
</feature>
<dbReference type="Proteomes" id="UP000029120">
    <property type="component" value="Chromosome 8"/>
</dbReference>
<evidence type="ECO:0000313" key="2">
    <source>
        <dbReference type="EMBL" id="KFK28286.1"/>
    </source>
</evidence>
<organism evidence="2 3">
    <name type="scientific">Arabis alpina</name>
    <name type="common">Alpine rock-cress</name>
    <dbReference type="NCBI Taxonomy" id="50452"/>
    <lineage>
        <taxon>Eukaryota</taxon>
        <taxon>Viridiplantae</taxon>
        <taxon>Streptophyta</taxon>
        <taxon>Embryophyta</taxon>
        <taxon>Tracheophyta</taxon>
        <taxon>Spermatophyta</taxon>
        <taxon>Magnoliopsida</taxon>
        <taxon>eudicotyledons</taxon>
        <taxon>Gunneridae</taxon>
        <taxon>Pentapetalae</taxon>
        <taxon>rosids</taxon>
        <taxon>malvids</taxon>
        <taxon>Brassicales</taxon>
        <taxon>Brassicaceae</taxon>
        <taxon>Arabideae</taxon>
        <taxon>Arabis</taxon>
    </lineage>
</organism>